<evidence type="ECO:0000313" key="2">
    <source>
        <dbReference type="Proteomes" id="UP000814176"/>
    </source>
</evidence>
<dbReference type="EMBL" id="JADCUA010000008">
    <property type="protein sequence ID" value="KAH9837848.1"/>
    <property type="molecule type" value="Genomic_DNA"/>
</dbReference>
<dbReference type="RefSeq" id="XP_047779886.1">
    <property type="nucleotide sequence ID" value="XM_047919392.1"/>
</dbReference>
<protein>
    <submittedName>
        <fullName evidence="1">Uncharacterized protein</fullName>
    </submittedName>
</protein>
<proteinExistence type="predicted"/>
<evidence type="ECO:0000313" key="1">
    <source>
        <dbReference type="EMBL" id="KAH9837848.1"/>
    </source>
</evidence>
<name>A0ABQ8KK28_9APHY</name>
<reference evidence="1 2" key="1">
    <citation type="journal article" date="2021" name="Environ. Microbiol.">
        <title>Gene family expansions and transcriptome signatures uncover fungal adaptations to wood decay.</title>
        <authorList>
            <person name="Hage H."/>
            <person name="Miyauchi S."/>
            <person name="Viragh M."/>
            <person name="Drula E."/>
            <person name="Min B."/>
            <person name="Chaduli D."/>
            <person name="Navarro D."/>
            <person name="Favel A."/>
            <person name="Norest M."/>
            <person name="Lesage-Meessen L."/>
            <person name="Balint B."/>
            <person name="Merenyi Z."/>
            <person name="de Eugenio L."/>
            <person name="Morin E."/>
            <person name="Martinez A.T."/>
            <person name="Baldrian P."/>
            <person name="Stursova M."/>
            <person name="Martinez M.J."/>
            <person name="Novotny C."/>
            <person name="Magnuson J.K."/>
            <person name="Spatafora J.W."/>
            <person name="Maurice S."/>
            <person name="Pangilinan J."/>
            <person name="Andreopoulos W."/>
            <person name="LaButti K."/>
            <person name="Hundley H."/>
            <person name="Na H."/>
            <person name="Kuo A."/>
            <person name="Barry K."/>
            <person name="Lipzen A."/>
            <person name="Henrissat B."/>
            <person name="Riley R."/>
            <person name="Ahrendt S."/>
            <person name="Nagy L.G."/>
            <person name="Grigoriev I.V."/>
            <person name="Martin F."/>
            <person name="Rosso M.N."/>
        </authorList>
    </citation>
    <scope>NUCLEOTIDE SEQUENCE [LARGE SCALE GENOMIC DNA]</scope>
    <source>
        <strain evidence="1 2">CIRM-BRFM 1785</strain>
    </source>
</reference>
<accession>A0ABQ8KK28</accession>
<dbReference type="GeneID" id="72000124"/>
<gene>
    <name evidence="1" type="ORF">C8Q71DRAFT_564726</name>
</gene>
<keyword evidence="2" id="KW-1185">Reference proteome</keyword>
<dbReference type="Proteomes" id="UP000814176">
    <property type="component" value="Unassembled WGS sequence"/>
</dbReference>
<comment type="caution">
    <text evidence="1">The sequence shown here is derived from an EMBL/GenBank/DDBJ whole genome shotgun (WGS) entry which is preliminary data.</text>
</comment>
<organism evidence="1 2">
    <name type="scientific">Rhodofomes roseus</name>
    <dbReference type="NCBI Taxonomy" id="34475"/>
    <lineage>
        <taxon>Eukaryota</taxon>
        <taxon>Fungi</taxon>
        <taxon>Dikarya</taxon>
        <taxon>Basidiomycota</taxon>
        <taxon>Agaricomycotina</taxon>
        <taxon>Agaricomycetes</taxon>
        <taxon>Polyporales</taxon>
        <taxon>Rhodofomes</taxon>
    </lineage>
</organism>
<sequence>MDPPPPPESSSSSLTRRSRASCAPYMPTTTLTITGSPFPALTSTAIHESACAYARVRLVLLICNTVVVVAVSTGNLYYAQCTSCSAPRPRRRRTYYYTTVVIASTGRYPGQNTKSPLRCQVMKVAATGWVREGDHAQVENEGLTMRVRHLGNGAASAAATVGGVVVDGDLLGLLGDGGSDVEKRVHLCS</sequence>